<proteinExistence type="predicted"/>
<dbReference type="SUPFAM" id="SSF57903">
    <property type="entry name" value="FYVE/PHD zinc finger"/>
    <property type="match status" value="1"/>
</dbReference>
<dbReference type="Proteomes" id="UP001565368">
    <property type="component" value="Unassembled WGS sequence"/>
</dbReference>
<evidence type="ECO:0000313" key="2">
    <source>
        <dbReference type="EMBL" id="KAL1405212.1"/>
    </source>
</evidence>
<feature type="compositionally biased region" description="Basic residues" evidence="1">
    <location>
        <begin position="208"/>
        <end position="217"/>
    </location>
</feature>
<evidence type="ECO:0000256" key="1">
    <source>
        <dbReference type="SAM" id="MobiDB-lite"/>
    </source>
</evidence>
<dbReference type="InterPro" id="IPR011011">
    <property type="entry name" value="Znf_FYVE_PHD"/>
</dbReference>
<dbReference type="EMBL" id="JBBXJM010000007">
    <property type="protein sequence ID" value="KAL1405212.1"/>
    <property type="molecule type" value="Genomic_DNA"/>
</dbReference>
<sequence>MPRKLPPVVASLPPPPTSPLVTKLRQDWRWAGISQFIWTFADAFGIVDWDIEALERDFDGSEDVVVPDLVSKLLYSLTWNRQINRENAFENLRKQYLKRLPERNVLGTLEEPVEWATLGLSQKVEILWQLCEWQLDDPARFRSLLKTEDDSASWRVDPIGWDKAGNTYFLFDDNRLWVQRVRPAPPRPPKKSSLKAKRAQRALNRSRPPPKKSHKKKEPSQLEEPPLPPPKKEEVVSGPRRRTQVVFYGNLTPTVEALKRGTVVESTPRSDRSTRSSARIAQETPSKPTRAPPLPLGTRVSRRLRAVDDEWQHVPDEWLETPNKAKRNAGRDDDQESELSELTDEEVHEARLQASGAANGTPKGEALREKTGDSPLSEAPDEPDSNSDWKPEAEAASDAPSGEQDDPDLSPEANDLQPETEEASVKAEDDAEVDPSGVEEEIDDSQEQDEVKLAVEEAAALPDGFIEWEAVCVTLQEWNSFPEQWAKSKDADEKALYRLLVDDVRPQVLEVLEAKEQERLKQEAINNRKRSSRIATRELAREEELKRELAEREMEERMERMRQEETRKAQEEADILARERAREDRMRERQERLMARENAIRARQDDEVRAKEKAERDRERRKRRRDGEEVVSASEDDTDAADGPRSKTNASTPGSSTQNASWELRCEVCLQTGWNLKDEADTVCCDDCGRWQHVTCHDRRDIAEGRGIRDWEQVDFRCKESIRGRKCPLLGIIPNPRIPKVTMPLLHLTRTRIRMASLMASNTRRDQPILQCTRRVPHRPTGSGLGRARSHHLLVRRMSVSVLIIRLAINKVHT</sequence>
<feature type="compositionally biased region" description="Acidic residues" evidence="1">
    <location>
        <begin position="429"/>
        <end position="448"/>
    </location>
</feature>
<reference evidence="2 3" key="1">
    <citation type="submission" date="2023-08" db="EMBL/GenBank/DDBJ databases">
        <title>Annotated Genome Sequence of Vanrija albida AlHP1.</title>
        <authorList>
            <person name="Herzog R."/>
        </authorList>
    </citation>
    <scope>NUCLEOTIDE SEQUENCE [LARGE SCALE GENOMIC DNA]</scope>
    <source>
        <strain evidence="2 3">AlHP1</strain>
    </source>
</reference>
<organism evidence="2 3">
    <name type="scientific">Vanrija albida</name>
    <dbReference type="NCBI Taxonomy" id="181172"/>
    <lineage>
        <taxon>Eukaryota</taxon>
        <taxon>Fungi</taxon>
        <taxon>Dikarya</taxon>
        <taxon>Basidiomycota</taxon>
        <taxon>Agaricomycotina</taxon>
        <taxon>Tremellomycetes</taxon>
        <taxon>Trichosporonales</taxon>
        <taxon>Trichosporonaceae</taxon>
        <taxon>Vanrija</taxon>
    </lineage>
</organism>
<dbReference type="RefSeq" id="XP_069205156.1">
    <property type="nucleotide sequence ID" value="XM_069357219.1"/>
</dbReference>
<feature type="region of interest" description="Disordered" evidence="1">
    <location>
        <begin position="555"/>
        <end position="658"/>
    </location>
</feature>
<feature type="compositionally biased region" description="Basic and acidic residues" evidence="1">
    <location>
        <begin position="305"/>
        <end position="316"/>
    </location>
</feature>
<dbReference type="CDD" id="cd15489">
    <property type="entry name" value="PHD_SF"/>
    <property type="match status" value="1"/>
</dbReference>
<dbReference type="InterPro" id="IPR029614">
    <property type="entry name" value="CECR2"/>
</dbReference>
<feature type="compositionally biased region" description="Polar residues" evidence="1">
    <location>
        <begin position="646"/>
        <end position="658"/>
    </location>
</feature>
<keyword evidence="3" id="KW-1185">Reference proteome</keyword>
<feature type="compositionally biased region" description="Basic residues" evidence="1">
    <location>
        <begin position="188"/>
        <end position="200"/>
    </location>
</feature>
<evidence type="ECO:0008006" key="4">
    <source>
        <dbReference type="Google" id="ProtNLM"/>
    </source>
</evidence>
<feature type="compositionally biased region" description="Acidic residues" evidence="1">
    <location>
        <begin position="333"/>
        <end position="347"/>
    </location>
</feature>
<feature type="compositionally biased region" description="Basic and acidic residues" evidence="1">
    <location>
        <begin position="555"/>
        <end position="618"/>
    </location>
</feature>
<dbReference type="PANTHER" id="PTHR47092">
    <property type="entry name" value="CAT EYE SYNDROME CRITICAL REGION PROTEIN 2"/>
    <property type="match status" value="1"/>
</dbReference>
<dbReference type="Gene3D" id="3.30.40.10">
    <property type="entry name" value="Zinc/RING finger domain, C3HC4 (zinc finger)"/>
    <property type="match status" value="1"/>
</dbReference>
<gene>
    <name evidence="2" type="ORF">Q8F55_008837</name>
</gene>
<dbReference type="PANTHER" id="PTHR47092:SF1">
    <property type="entry name" value="CHROMATIN REMODELING REGULATOR CECR2"/>
    <property type="match status" value="1"/>
</dbReference>
<dbReference type="GeneID" id="95989880"/>
<feature type="region of interest" description="Disordered" evidence="1">
    <location>
        <begin position="259"/>
        <end position="450"/>
    </location>
</feature>
<dbReference type="InterPro" id="IPR013083">
    <property type="entry name" value="Znf_RING/FYVE/PHD"/>
</dbReference>
<evidence type="ECO:0000313" key="3">
    <source>
        <dbReference type="Proteomes" id="UP001565368"/>
    </source>
</evidence>
<comment type="caution">
    <text evidence="2">The sequence shown here is derived from an EMBL/GenBank/DDBJ whole genome shotgun (WGS) entry which is preliminary data.</text>
</comment>
<protein>
    <recommendedName>
        <fullName evidence="4">Zinc finger PHD-type domain-containing protein</fullName>
    </recommendedName>
</protein>
<accession>A0ABR3PS77</accession>
<name>A0ABR3PS77_9TREE</name>
<feature type="region of interest" description="Disordered" evidence="1">
    <location>
        <begin position="181"/>
        <end position="241"/>
    </location>
</feature>